<name>A0A1M7PND5_9BACI</name>
<evidence type="ECO:0000313" key="3">
    <source>
        <dbReference type="Proteomes" id="UP000184184"/>
    </source>
</evidence>
<dbReference type="Proteomes" id="UP000184184">
    <property type="component" value="Unassembled WGS sequence"/>
</dbReference>
<reference evidence="2 3" key="1">
    <citation type="submission" date="2016-11" db="EMBL/GenBank/DDBJ databases">
        <authorList>
            <person name="Jaros S."/>
            <person name="Januszkiewicz K."/>
            <person name="Wedrychowicz H."/>
        </authorList>
    </citation>
    <scope>NUCLEOTIDE SEQUENCE [LARGE SCALE GENOMIC DNA]</scope>
    <source>
        <strain evidence="2 3">CGMCC 1.10681</strain>
    </source>
</reference>
<evidence type="ECO:0000256" key="1">
    <source>
        <dbReference type="SAM" id="Phobius"/>
    </source>
</evidence>
<accession>A0A1M7PND5</accession>
<sequence>MNKLIKVLLVVTIGVCSIFILIGIVSFSSISKTENQLPIEMIAFNSLSDEESDLIPASPKDSIVKNIPVNNEIKKSISKTYNKDKVYSVTFNHTETDTTGNLVIFVGLDKKTVVGSKYQPK</sequence>
<proteinExistence type="predicted"/>
<protein>
    <submittedName>
        <fullName evidence="2">Uncharacterized protein</fullName>
    </submittedName>
</protein>
<evidence type="ECO:0000313" key="2">
    <source>
        <dbReference type="EMBL" id="SHN18765.1"/>
    </source>
</evidence>
<keyword evidence="1" id="KW-0812">Transmembrane</keyword>
<keyword evidence="1" id="KW-0472">Membrane</keyword>
<dbReference type="STRING" id="1027249.SAMN05216179_2372"/>
<dbReference type="EMBL" id="FRCZ01000004">
    <property type="protein sequence ID" value="SHN18765.1"/>
    <property type="molecule type" value="Genomic_DNA"/>
</dbReference>
<dbReference type="OrthoDB" id="2970447at2"/>
<dbReference type="AlphaFoldDB" id="A0A1M7PND5"/>
<keyword evidence="1" id="KW-1133">Transmembrane helix</keyword>
<organism evidence="2 3">
    <name type="scientific">Gracilibacillus kekensis</name>
    <dbReference type="NCBI Taxonomy" id="1027249"/>
    <lineage>
        <taxon>Bacteria</taxon>
        <taxon>Bacillati</taxon>
        <taxon>Bacillota</taxon>
        <taxon>Bacilli</taxon>
        <taxon>Bacillales</taxon>
        <taxon>Bacillaceae</taxon>
        <taxon>Gracilibacillus</taxon>
    </lineage>
</organism>
<dbReference type="RefSeq" id="WP_073202053.1">
    <property type="nucleotide sequence ID" value="NZ_FRCZ01000004.1"/>
</dbReference>
<gene>
    <name evidence="2" type="ORF">SAMN05216179_2372</name>
</gene>
<feature type="transmembrane region" description="Helical" evidence="1">
    <location>
        <begin position="7"/>
        <end position="27"/>
    </location>
</feature>
<keyword evidence="3" id="KW-1185">Reference proteome</keyword>